<dbReference type="GO" id="GO:0005975">
    <property type="term" value="P:carbohydrate metabolic process"/>
    <property type="evidence" value="ECO:0007669"/>
    <property type="project" value="InterPro"/>
</dbReference>
<proteinExistence type="predicted"/>
<gene>
    <name evidence="6" type="primary">cgt</name>
    <name evidence="6" type="ORF">GCM10011274_21290</name>
</gene>
<keyword evidence="3 4" id="KW-0732">Signal</keyword>
<dbReference type="GO" id="GO:0046872">
    <property type="term" value="F:metal ion binding"/>
    <property type="evidence" value="ECO:0007669"/>
    <property type="project" value="UniProtKB-KW"/>
</dbReference>
<dbReference type="Gene3D" id="3.20.20.80">
    <property type="entry name" value="Glycosidases"/>
    <property type="match status" value="1"/>
</dbReference>
<evidence type="ECO:0000256" key="1">
    <source>
        <dbReference type="ARBA" id="ARBA00001913"/>
    </source>
</evidence>
<dbReference type="RefSeq" id="WP_191865975.1">
    <property type="nucleotide sequence ID" value="NZ_BMZC01000005.1"/>
</dbReference>
<name>A0A8H9LWG8_9ALTE</name>
<evidence type="ECO:0000313" key="7">
    <source>
        <dbReference type="Proteomes" id="UP000622604"/>
    </source>
</evidence>
<dbReference type="InterPro" id="IPR006047">
    <property type="entry name" value="GH13_cat_dom"/>
</dbReference>
<reference evidence="6" key="2">
    <citation type="submission" date="2020-09" db="EMBL/GenBank/DDBJ databases">
        <authorList>
            <person name="Sun Q."/>
            <person name="Kim S."/>
        </authorList>
    </citation>
    <scope>NUCLEOTIDE SEQUENCE</scope>
    <source>
        <strain evidence="6">KCTC 32337</strain>
    </source>
</reference>
<protein>
    <submittedName>
        <fullName evidence="6">Cyclomaltodextrin glucanotransferase</fullName>
    </submittedName>
</protein>
<evidence type="ECO:0000256" key="3">
    <source>
        <dbReference type="ARBA" id="ARBA00022729"/>
    </source>
</evidence>
<dbReference type="PANTHER" id="PTHR10357:SF215">
    <property type="entry name" value="ALPHA-AMYLASE 1"/>
    <property type="match status" value="1"/>
</dbReference>
<dbReference type="PANTHER" id="PTHR10357">
    <property type="entry name" value="ALPHA-AMYLASE FAMILY MEMBER"/>
    <property type="match status" value="1"/>
</dbReference>
<comment type="caution">
    <text evidence="6">The sequence shown here is derived from an EMBL/GenBank/DDBJ whole genome shotgun (WGS) entry which is preliminary data.</text>
</comment>
<dbReference type="PROSITE" id="PS51257">
    <property type="entry name" value="PROKAR_LIPOPROTEIN"/>
    <property type="match status" value="1"/>
</dbReference>
<feature type="signal peptide" evidence="4">
    <location>
        <begin position="1"/>
        <end position="30"/>
    </location>
</feature>
<dbReference type="CDD" id="cd11339">
    <property type="entry name" value="AmyAc_bac_CMD_like_2"/>
    <property type="match status" value="1"/>
</dbReference>
<dbReference type="SMART" id="SM00642">
    <property type="entry name" value="Aamy"/>
    <property type="match status" value="1"/>
</dbReference>
<evidence type="ECO:0000256" key="2">
    <source>
        <dbReference type="ARBA" id="ARBA00022723"/>
    </source>
</evidence>
<dbReference type="SUPFAM" id="SSF51445">
    <property type="entry name" value="(Trans)glycosidases"/>
    <property type="match status" value="1"/>
</dbReference>
<dbReference type="InterPro" id="IPR017853">
    <property type="entry name" value="GH"/>
</dbReference>
<dbReference type="Pfam" id="PF00128">
    <property type="entry name" value="Alpha-amylase"/>
    <property type="match status" value="1"/>
</dbReference>
<dbReference type="AlphaFoldDB" id="A0A8H9LWG8"/>
<evidence type="ECO:0000256" key="4">
    <source>
        <dbReference type="SAM" id="SignalP"/>
    </source>
</evidence>
<feature type="chain" id="PRO_5034654799" evidence="4">
    <location>
        <begin position="31"/>
        <end position="581"/>
    </location>
</feature>
<accession>A0A8H9LWG8</accession>
<dbReference type="EMBL" id="BMZC01000005">
    <property type="protein sequence ID" value="GGZ63005.1"/>
    <property type="molecule type" value="Genomic_DNA"/>
</dbReference>
<organism evidence="6 7">
    <name type="scientific">Paraglaciecola chathamensis</name>
    <dbReference type="NCBI Taxonomy" id="368405"/>
    <lineage>
        <taxon>Bacteria</taxon>
        <taxon>Pseudomonadati</taxon>
        <taxon>Pseudomonadota</taxon>
        <taxon>Gammaproteobacteria</taxon>
        <taxon>Alteromonadales</taxon>
        <taxon>Alteromonadaceae</taxon>
        <taxon>Paraglaciecola</taxon>
    </lineage>
</organism>
<evidence type="ECO:0000259" key="5">
    <source>
        <dbReference type="SMART" id="SM00642"/>
    </source>
</evidence>
<comment type="cofactor">
    <cofactor evidence="1">
        <name>Ca(2+)</name>
        <dbReference type="ChEBI" id="CHEBI:29108"/>
    </cofactor>
</comment>
<sequence length="581" mass="65253">MMKQKLLARPSLSCFTFTAMTMALTLALTACTHTSHKASVDSAEQSAKHSTAQYYGTDNPFVKEAVYFVMTDRFVDGDASNNYPEQGGNLPSFDLPLYAENGDTANVGYLGGDLKGVLDNAQYISNMGFTAVWLTPIVENPDQQFSGGEAIAYGGAFKDGGKSAYHGYWASNFYKIDEHYPSENLDYKTYTNKMRDQFGIKTVFDVVANHGSPSFSMPVEQDQFGKLYDLNGRLVAEHQNLAPERLDPNNPLHQFYHTSPDIMQLSNLNEDNPQLRDYLINSYLYWIEQGADAFRIDTIKHVPHHFWQEMAARVREQYPDFFMFAESFDYNANFIAQHTLAKNGGISVLDFPGQKAITSVFETPGSDYASLLSYLHLTHGPYANPYELTTFYDNHDMPRMNASDSGFIDANNWLFTSRGIPVVYQGSEIGFMRGKAEHQGNRNYLGQENIEIAKSHPIQQQLSAIANIRKNVPALQNGLQVNLEFKGDHAAFYRVIQKGDIAQTALVLLNKSDKSHRFEITQYLDKGTWTEMRFEQQAQTITTGDALLADVAGHSVNVWVKEGAVVNEALKNELSKLMAFK</sequence>
<reference evidence="6" key="1">
    <citation type="journal article" date="2014" name="Int. J. Syst. Evol. Microbiol.">
        <title>Complete genome sequence of Corynebacterium casei LMG S-19264T (=DSM 44701T), isolated from a smear-ripened cheese.</title>
        <authorList>
            <consortium name="US DOE Joint Genome Institute (JGI-PGF)"/>
            <person name="Walter F."/>
            <person name="Albersmeier A."/>
            <person name="Kalinowski J."/>
            <person name="Ruckert C."/>
        </authorList>
    </citation>
    <scope>NUCLEOTIDE SEQUENCE</scope>
    <source>
        <strain evidence="6">KCTC 32337</strain>
    </source>
</reference>
<evidence type="ECO:0000313" key="6">
    <source>
        <dbReference type="EMBL" id="GGZ63005.1"/>
    </source>
</evidence>
<dbReference type="Proteomes" id="UP000622604">
    <property type="component" value="Unassembled WGS sequence"/>
</dbReference>
<keyword evidence="2" id="KW-0479">Metal-binding</keyword>
<feature type="domain" description="Glycosyl hydrolase family 13 catalytic" evidence="5">
    <location>
        <begin position="68"/>
        <end position="469"/>
    </location>
</feature>